<proteinExistence type="predicted"/>
<evidence type="ECO:0000259" key="2">
    <source>
        <dbReference type="Pfam" id="PF09917"/>
    </source>
</evidence>
<organism evidence="3 4">
    <name type="scientific">Pseudoalteromonas haloplanktis</name>
    <name type="common">Alteromonas haloplanktis</name>
    <dbReference type="NCBI Taxonomy" id="228"/>
    <lineage>
        <taxon>Bacteria</taxon>
        <taxon>Pseudomonadati</taxon>
        <taxon>Pseudomonadota</taxon>
        <taxon>Gammaproteobacteria</taxon>
        <taxon>Alteromonadales</taxon>
        <taxon>Pseudoalteromonadaceae</taxon>
        <taxon>Pseudoalteromonas</taxon>
    </lineage>
</organism>
<gene>
    <name evidence="3" type="ORF">PSEHALCIP103_00459</name>
</gene>
<evidence type="ECO:0000256" key="1">
    <source>
        <dbReference type="SAM" id="SignalP"/>
    </source>
</evidence>
<sequence>MNLLTKKSKKILLLALLAGSLFNTSEVFANPTPVGLWKTINEETNEAKSYVRITEQDGVLTGKIEKILNKAKQDALCTECDGDKKNQPMLGMTIIEDVIYAGDGSWEDGEILDPNNGKTYSVSLTPQQNGEKLEVRGYVGFFYRNQYWLKVE</sequence>
<dbReference type="Gene3D" id="2.40.128.520">
    <property type="match status" value="1"/>
</dbReference>
<accession>A0A9W4QST1</accession>
<feature type="signal peptide" evidence="1">
    <location>
        <begin position="1"/>
        <end position="29"/>
    </location>
</feature>
<keyword evidence="1" id="KW-0732">Signal</keyword>
<dbReference type="PANTHER" id="PTHR36919">
    <property type="entry name" value="BLR1215 PROTEIN"/>
    <property type="match status" value="1"/>
</dbReference>
<dbReference type="EMBL" id="CAMAPB010000004">
    <property type="protein sequence ID" value="CAH9051695.1"/>
    <property type="molecule type" value="Genomic_DNA"/>
</dbReference>
<dbReference type="Proteomes" id="UP001152447">
    <property type="component" value="Unassembled WGS sequence"/>
</dbReference>
<dbReference type="InterPro" id="IPR019223">
    <property type="entry name" value="DUF2147"/>
</dbReference>
<dbReference type="Pfam" id="PF09917">
    <property type="entry name" value="DUF2147"/>
    <property type="match status" value="1"/>
</dbReference>
<protein>
    <recommendedName>
        <fullName evidence="2">DUF2147 domain-containing protein</fullName>
    </recommendedName>
</protein>
<evidence type="ECO:0000313" key="3">
    <source>
        <dbReference type="EMBL" id="CAH9051695.1"/>
    </source>
</evidence>
<evidence type="ECO:0000313" key="4">
    <source>
        <dbReference type="Proteomes" id="UP001152447"/>
    </source>
</evidence>
<dbReference type="PANTHER" id="PTHR36919:SF3">
    <property type="entry name" value="BLL5882 PROTEIN"/>
    <property type="match status" value="1"/>
</dbReference>
<dbReference type="RefSeq" id="WP_262976061.1">
    <property type="nucleotide sequence ID" value="NZ_CAMAPB010000004.1"/>
</dbReference>
<feature type="domain" description="DUF2147" evidence="2">
    <location>
        <begin position="35"/>
        <end position="149"/>
    </location>
</feature>
<name>A0A9W4QST1_PSEHA</name>
<reference evidence="3" key="1">
    <citation type="submission" date="2022-07" db="EMBL/GenBank/DDBJ databases">
        <authorList>
            <person name="Criscuolo A."/>
        </authorList>
    </citation>
    <scope>NUCLEOTIDE SEQUENCE</scope>
    <source>
        <strain evidence="3">CIP103197</strain>
    </source>
</reference>
<comment type="caution">
    <text evidence="3">The sequence shown here is derived from an EMBL/GenBank/DDBJ whole genome shotgun (WGS) entry which is preliminary data.</text>
</comment>
<keyword evidence="4" id="KW-1185">Reference proteome</keyword>
<feature type="chain" id="PRO_5040975220" description="DUF2147 domain-containing protein" evidence="1">
    <location>
        <begin position="30"/>
        <end position="152"/>
    </location>
</feature>
<dbReference type="AlphaFoldDB" id="A0A9W4QST1"/>